<evidence type="ECO:0000256" key="5">
    <source>
        <dbReference type="SAM" id="SignalP"/>
    </source>
</evidence>
<keyword evidence="3" id="KW-0378">Hydrolase</keyword>
<keyword evidence="7" id="KW-1185">Reference proteome</keyword>
<sequence>MATPHKLLTLAAAAGTFLSCWVGLASSPAVAESMSPSRAPEQCPAVTIIAARGSEQNENLEPTRYHPDSPWVSNGYEEENLRALLQAVEARHPGVMKNVQVLPLDAEVYPASLYIPRIAEVDEDVTPQETLRRVATLLSHTPPQEIAATAINGLSDSVYRGVTGVPRVVAANDAALGCHPQYIFLGYSQGAVILEATEKEVQNNTGGRLRGAVYLGNPLLAPGDPSLIGQPGTGHGVLGDLPVNSRTLAATDPSHRVNYCLAQDFACDGGLNSASTAMNNGGGAHANYFLKPGPGDNATVDALARWIKEASQ</sequence>
<reference evidence="6 7" key="1">
    <citation type="submission" date="2019-12" db="EMBL/GenBank/DDBJ databases">
        <title>Corynebacterium sp. nov., isolated from feces of the Anser Albifrons in China.</title>
        <authorList>
            <person name="Liu Q."/>
        </authorList>
    </citation>
    <scope>NUCLEOTIDE SEQUENCE [LARGE SCALE GENOMIC DNA]</scope>
    <source>
        <strain evidence="6 7">4H37-19</strain>
    </source>
</reference>
<dbReference type="SMART" id="SM01110">
    <property type="entry name" value="Cutinase"/>
    <property type="match status" value="1"/>
</dbReference>
<proteinExistence type="inferred from homology"/>
<dbReference type="Gene3D" id="3.40.50.1820">
    <property type="entry name" value="alpha/beta hydrolase"/>
    <property type="match status" value="1"/>
</dbReference>
<dbReference type="GO" id="GO:0052689">
    <property type="term" value="F:carboxylic ester hydrolase activity"/>
    <property type="evidence" value="ECO:0007669"/>
    <property type="project" value="UniProtKB-KW"/>
</dbReference>
<dbReference type="AlphaFoldDB" id="A0A7H0SLD1"/>
<dbReference type="SUPFAM" id="SSF53474">
    <property type="entry name" value="alpha/beta-Hydrolases"/>
    <property type="match status" value="1"/>
</dbReference>
<feature type="signal peptide" evidence="5">
    <location>
        <begin position="1"/>
        <end position="31"/>
    </location>
</feature>
<keyword evidence="2" id="KW-0719">Serine esterase</keyword>
<keyword evidence="4" id="KW-1015">Disulfide bond</keyword>
<gene>
    <name evidence="6" type="ORF">GP475_00925</name>
</gene>
<dbReference type="PANTHER" id="PTHR33630:SF9">
    <property type="entry name" value="CUTINASE 4"/>
    <property type="match status" value="1"/>
</dbReference>
<dbReference type="InterPro" id="IPR000675">
    <property type="entry name" value="Cutinase/axe"/>
</dbReference>
<evidence type="ECO:0000313" key="7">
    <source>
        <dbReference type="Proteomes" id="UP000516320"/>
    </source>
</evidence>
<evidence type="ECO:0000256" key="1">
    <source>
        <dbReference type="ARBA" id="ARBA00007534"/>
    </source>
</evidence>
<evidence type="ECO:0000313" key="6">
    <source>
        <dbReference type="EMBL" id="QNQ89356.1"/>
    </source>
</evidence>
<dbReference type="KEGG" id="cpoy:GP475_00925"/>
<organism evidence="6 7">
    <name type="scientific">Corynebacterium poyangense</name>
    <dbReference type="NCBI Taxonomy" id="2684405"/>
    <lineage>
        <taxon>Bacteria</taxon>
        <taxon>Bacillati</taxon>
        <taxon>Actinomycetota</taxon>
        <taxon>Actinomycetes</taxon>
        <taxon>Mycobacteriales</taxon>
        <taxon>Corynebacteriaceae</taxon>
        <taxon>Corynebacterium</taxon>
    </lineage>
</organism>
<evidence type="ECO:0000256" key="3">
    <source>
        <dbReference type="ARBA" id="ARBA00022801"/>
    </source>
</evidence>
<dbReference type="PANTHER" id="PTHR33630">
    <property type="entry name" value="CUTINASE RV1984C-RELATED-RELATED"/>
    <property type="match status" value="1"/>
</dbReference>
<dbReference type="RefSeq" id="WP_187974812.1">
    <property type="nucleotide sequence ID" value="NZ_CP046884.1"/>
</dbReference>
<evidence type="ECO:0000256" key="4">
    <source>
        <dbReference type="ARBA" id="ARBA00023157"/>
    </source>
</evidence>
<dbReference type="Proteomes" id="UP000516320">
    <property type="component" value="Chromosome"/>
</dbReference>
<feature type="chain" id="PRO_5028974595" evidence="5">
    <location>
        <begin position="32"/>
        <end position="312"/>
    </location>
</feature>
<name>A0A7H0SLD1_9CORY</name>
<evidence type="ECO:0000256" key="2">
    <source>
        <dbReference type="ARBA" id="ARBA00022487"/>
    </source>
</evidence>
<protein>
    <submittedName>
        <fullName evidence="6">Cutinase family protein</fullName>
    </submittedName>
</protein>
<dbReference type="InterPro" id="IPR029058">
    <property type="entry name" value="AB_hydrolase_fold"/>
</dbReference>
<dbReference type="PROSITE" id="PS51257">
    <property type="entry name" value="PROKAR_LIPOPROTEIN"/>
    <property type="match status" value="1"/>
</dbReference>
<accession>A0A7H0SLD1</accession>
<comment type="similarity">
    <text evidence="1">Belongs to the cutinase family.</text>
</comment>
<keyword evidence="5" id="KW-0732">Signal</keyword>
<dbReference type="EMBL" id="CP046884">
    <property type="protein sequence ID" value="QNQ89356.1"/>
    <property type="molecule type" value="Genomic_DNA"/>
</dbReference>